<dbReference type="RefSeq" id="WP_089912940.1">
    <property type="nucleotide sequence ID" value="NZ_FOFV01000003.1"/>
</dbReference>
<dbReference type="OrthoDB" id="9812579at2"/>
<organism evidence="2 3">
    <name type="scientific">Lentzea albida</name>
    <dbReference type="NCBI Taxonomy" id="65499"/>
    <lineage>
        <taxon>Bacteria</taxon>
        <taxon>Bacillati</taxon>
        <taxon>Actinomycetota</taxon>
        <taxon>Actinomycetes</taxon>
        <taxon>Pseudonocardiales</taxon>
        <taxon>Pseudonocardiaceae</taxon>
        <taxon>Lentzea</taxon>
    </lineage>
</organism>
<dbReference type="InterPro" id="IPR027417">
    <property type="entry name" value="P-loop_NTPase"/>
</dbReference>
<dbReference type="Gene3D" id="3.40.50.300">
    <property type="entry name" value="P-loop containing nucleotide triphosphate hydrolases"/>
    <property type="match status" value="1"/>
</dbReference>
<dbReference type="EMBL" id="FOFV01000003">
    <property type="protein sequence ID" value="SEQ48325.1"/>
    <property type="molecule type" value="Genomic_DNA"/>
</dbReference>
<protein>
    <submittedName>
        <fullName evidence="2">Predicted ATPase</fullName>
    </submittedName>
</protein>
<accession>A0A1H9GDW3</accession>
<dbReference type="AlphaFoldDB" id="A0A1H9GDW3"/>
<dbReference type="CDD" id="cd06170">
    <property type="entry name" value="LuxR_C_like"/>
    <property type="match status" value="1"/>
</dbReference>
<dbReference type="Gene3D" id="1.25.40.10">
    <property type="entry name" value="Tetratricopeptide repeat domain"/>
    <property type="match status" value="1"/>
</dbReference>
<feature type="domain" description="HTH luxR-type" evidence="1">
    <location>
        <begin position="716"/>
        <end position="781"/>
    </location>
</feature>
<dbReference type="GO" id="GO:0006355">
    <property type="term" value="P:regulation of DNA-templated transcription"/>
    <property type="evidence" value="ECO:0007669"/>
    <property type="project" value="InterPro"/>
</dbReference>
<reference evidence="3" key="1">
    <citation type="submission" date="2016-10" db="EMBL/GenBank/DDBJ databases">
        <authorList>
            <person name="Varghese N."/>
            <person name="Submissions S."/>
        </authorList>
    </citation>
    <scope>NUCLEOTIDE SEQUENCE [LARGE SCALE GENOMIC DNA]</scope>
    <source>
        <strain evidence="3">DSM 44437</strain>
    </source>
</reference>
<dbReference type="PROSITE" id="PS00622">
    <property type="entry name" value="HTH_LUXR_1"/>
    <property type="match status" value="1"/>
</dbReference>
<proteinExistence type="predicted"/>
<dbReference type="InterPro" id="IPR016032">
    <property type="entry name" value="Sig_transdc_resp-reg_C-effctor"/>
</dbReference>
<dbReference type="Gene3D" id="1.10.10.10">
    <property type="entry name" value="Winged helix-like DNA-binding domain superfamily/Winged helix DNA-binding domain"/>
    <property type="match status" value="1"/>
</dbReference>
<evidence type="ECO:0000313" key="3">
    <source>
        <dbReference type="Proteomes" id="UP000199503"/>
    </source>
</evidence>
<dbReference type="InterPro" id="IPR011990">
    <property type="entry name" value="TPR-like_helical_dom_sf"/>
</dbReference>
<dbReference type="PROSITE" id="PS50043">
    <property type="entry name" value="HTH_LUXR_2"/>
    <property type="match status" value="1"/>
</dbReference>
<dbReference type="PANTHER" id="PTHR47691:SF3">
    <property type="entry name" value="HTH-TYPE TRANSCRIPTIONAL REGULATOR RV0890C-RELATED"/>
    <property type="match status" value="1"/>
</dbReference>
<dbReference type="SMART" id="SM00421">
    <property type="entry name" value="HTH_LUXR"/>
    <property type="match status" value="1"/>
</dbReference>
<dbReference type="SUPFAM" id="SSF52540">
    <property type="entry name" value="P-loop containing nucleoside triphosphate hydrolases"/>
    <property type="match status" value="1"/>
</dbReference>
<dbReference type="GO" id="GO:0003677">
    <property type="term" value="F:DNA binding"/>
    <property type="evidence" value="ECO:0007669"/>
    <property type="project" value="InterPro"/>
</dbReference>
<dbReference type="STRING" id="65499.SAMN04488000_10388"/>
<dbReference type="Pfam" id="PF00196">
    <property type="entry name" value="GerE"/>
    <property type="match status" value="1"/>
</dbReference>
<name>A0A1H9GDW3_9PSEU</name>
<dbReference type="SUPFAM" id="SSF48452">
    <property type="entry name" value="TPR-like"/>
    <property type="match status" value="1"/>
</dbReference>
<evidence type="ECO:0000259" key="1">
    <source>
        <dbReference type="PROSITE" id="PS50043"/>
    </source>
</evidence>
<dbReference type="Proteomes" id="UP000199503">
    <property type="component" value="Unassembled WGS sequence"/>
</dbReference>
<dbReference type="InterPro" id="IPR036388">
    <property type="entry name" value="WH-like_DNA-bd_sf"/>
</dbReference>
<dbReference type="PANTHER" id="PTHR47691">
    <property type="entry name" value="REGULATOR-RELATED"/>
    <property type="match status" value="1"/>
</dbReference>
<dbReference type="PRINTS" id="PR00038">
    <property type="entry name" value="HTHLUXR"/>
</dbReference>
<dbReference type="SUPFAM" id="SSF46894">
    <property type="entry name" value="C-terminal effector domain of the bipartite response regulators"/>
    <property type="match status" value="1"/>
</dbReference>
<gene>
    <name evidence="2" type="ORF">SAMN04488000_10388</name>
</gene>
<evidence type="ECO:0000313" key="2">
    <source>
        <dbReference type="EMBL" id="SEQ48325.1"/>
    </source>
</evidence>
<sequence length="785" mass="84795">MTAGATCVTCGNPLAEAVAGRRYCSNACRQRAYRERTSARDETAAPVSPLPAPLDSFVGRREELAALARHDGDRLVSLVGPAGAGKTRLALQHVSRRADQTWWTALAPASDAVQAIHAAVGAHPVPQHSARDAVVAEVERHRRPLLVLDNCEHLLADVAGVVAELLARCPRLRVLVTSREPLRLAGERVFAVGELDLPPADADLAEALRHDAVALFRDRAASVDRSFEVDASNVADVVAVCRSLDGMPLAIELAARRITVLSPADVLARLGDRLALLTGPRAADDRHRTLRTAIGWSYDLLTEDEQAASRRLAVLGVPFDLGVASAVCGVPDALELLSSLEQKSLLVVDRVGGHTTFRQLESVRLYCHERAIAYGDISLVADRVVEWVCSLVEPEISSFFPSPPVVLRLDRNVGLLALAATRTAETGDWSRHALAIVAMAWTSTPRGPRGAPTELLHRALSQHLPPEYRSVLAVLAAMHHRTRGGWHATRRFAEESLAIERADGRRPGTTARALEVLASAEAHTGDPSAAWRLFDEAATLLHDPDDKLARAILLNSYGWTLLQHGFADRAAPLVREALTLIRLAGLPHMLNPVLHTAGAIALARKDHAEAVEVFREGLEVGSEHPLDQYYDLEGLALGLLGVGSDDERALSLLTAAALVRTRYDFRAEPYWQALLDDAREVCRDRLSAARLRAAESTGERMSLAQAISYALTAQPLADTGGVVSARELHVATLVAEGLTNRQIGQRLGISPHTVARHVTHARSKLGLRSRAQLAVWAGRQTPEGS</sequence>
<dbReference type="PRINTS" id="PR00364">
    <property type="entry name" value="DISEASERSIST"/>
</dbReference>
<dbReference type="InterPro" id="IPR000792">
    <property type="entry name" value="Tscrpt_reg_LuxR_C"/>
</dbReference>
<keyword evidence="3" id="KW-1185">Reference proteome</keyword>